<feature type="domain" description="NB-ARC" evidence="2">
    <location>
        <begin position="168"/>
        <end position="280"/>
    </location>
</feature>
<feature type="domain" description="vWA-MoxR associated protein N-terminal HTH" evidence="3">
    <location>
        <begin position="1"/>
        <end position="84"/>
    </location>
</feature>
<organism evidence="4 5">
    <name type="scientific">Planktothricoides raciborskii FACHB-1370</name>
    <dbReference type="NCBI Taxonomy" id="2949576"/>
    <lineage>
        <taxon>Bacteria</taxon>
        <taxon>Bacillati</taxon>
        <taxon>Cyanobacteriota</taxon>
        <taxon>Cyanophyceae</taxon>
        <taxon>Oscillatoriophycideae</taxon>
        <taxon>Oscillatoriales</taxon>
        <taxon>Oscillatoriaceae</taxon>
        <taxon>Planktothricoides</taxon>
    </lineage>
</organism>
<evidence type="ECO:0000259" key="3">
    <source>
        <dbReference type="Pfam" id="PF26355"/>
    </source>
</evidence>
<evidence type="ECO:0000256" key="1">
    <source>
        <dbReference type="SAM" id="MobiDB-lite"/>
    </source>
</evidence>
<comment type="caution">
    <text evidence="4">The sequence shown here is derived from an EMBL/GenBank/DDBJ whole genome shotgun (WGS) entry which is preliminary data.</text>
</comment>
<reference evidence="4 5" key="1">
    <citation type="journal article" date="2020" name="ISME J.">
        <title>Comparative genomics reveals insights into cyanobacterial evolution and habitat adaptation.</title>
        <authorList>
            <person name="Chen M.Y."/>
            <person name="Teng W.K."/>
            <person name="Zhao L."/>
            <person name="Hu C.X."/>
            <person name="Zhou Y.K."/>
            <person name="Han B.P."/>
            <person name="Song L.R."/>
            <person name="Shu W.S."/>
        </authorList>
    </citation>
    <scope>NUCLEOTIDE SEQUENCE [LARGE SCALE GENOMIC DNA]</scope>
    <source>
        <strain evidence="4 5">FACHB-1370</strain>
    </source>
</reference>
<evidence type="ECO:0000259" key="2">
    <source>
        <dbReference type="Pfam" id="PF00931"/>
    </source>
</evidence>
<dbReference type="Proteomes" id="UP000641954">
    <property type="component" value="Unassembled WGS sequence"/>
</dbReference>
<feature type="compositionally biased region" description="Polar residues" evidence="1">
    <location>
        <begin position="116"/>
        <end position="143"/>
    </location>
</feature>
<name>A0ABR8ECY2_9CYAN</name>
<dbReference type="Pfam" id="PF26355">
    <property type="entry name" value="HTH_VMAP-M9"/>
    <property type="match status" value="1"/>
</dbReference>
<evidence type="ECO:0000313" key="4">
    <source>
        <dbReference type="EMBL" id="MBD2544435.1"/>
    </source>
</evidence>
<dbReference type="InterPro" id="IPR027417">
    <property type="entry name" value="P-loop_NTPase"/>
</dbReference>
<proteinExistence type="predicted"/>
<sequence>MDIQEVLKIADRLVFHHTGKHLDNLQKTILQGVWQGKKYTDIAENMAYTEGYVRDTASDLWKILSELAGEEINKSNFCSALERLELSFFSTISNYHKSNKVINKINNNLICGDRTSSPLGEQSENSKNSDNGQKSGNNQSENPLKNLPIQDIREAPVRGKIWGRVNEISTLENWLLSENSRLVGILGISGIGKTTLSRHLLGKIQDNFDYIIWKNLHHAPSLSTMLRQLILSLANASDLTLQLPETPEKNFLLDLEIEELFSILCEYLREYRCLIILDHVQSILAENKLAGNYRSHLTNYSNFFKNIGEIAHQSCLIFNSWESPLEIIDLTGVNTPVKILLLNGIGETAREIFQEHNLLDEENWPELINAYGGNPYWLKTVARMIQELFNGQVKDYLKYNALFLGDEMMAQLNQHFQRLSPLETQVISQFSQINTPVTIAELLQNLTLSPTELLQGIQSLSRRSLIEKITQDKLTLFTVSPVIKEYLKNIHKNI</sequence>
<dbReference type="Pfam" id="PF00931">
    <property type="entry name" value="NB-ARC"/>
    <property type="match status" value="1"/>
</dbReference>
<dbReference type="RefSeq" id="WP_190878323.1">
    <property type="nucleotide sequence ID" value="NZ_JACJSK010000013.1"/>
</dbReference>
<dbReference type="PRINTS" id="PR00364">
    <property type="entry name" value="DISEASERSIST"/>
</dbReference>
<dbReference type="Gene3D" id="3.40.50.300">
    <property type="entry name" value="P-loop containing nucleotide triphosphate hydrolases"/>
    <property type="match status" value="1"/>
</dbReference>
<accession>A0ABR8ECY2</accession>
<gene>
    <name evidence="4" type="ORF">H6G72_11425</name>
</gene>
<dbReference type="EMBL" id="JACJSK010000013">
    <property type="protein sequence ID" value="MBD2544435.1"/>
    <property type="molecule type" value="Genomic_DNA"/>
</dbReference>
<keyword evidence="5" id="KW-1185">Reference proteome</keyword>
<dbReference type="SUPFAM" id="SSF52540">
    <property type="entry name" value="P-loop containing nucleoside triphosphate hydrolases"/>
    <property type="match status" value="1"/>
</dbReference>
<dbReference type="InterPro" id="IPR058651">
    <property type="entry name" value="HTH_VMAP-M9"/>
</dbReference>
<dbReference type="InterPro" id="IPR002182">
    <property type="entry name" value="NB-ARC"/>
</dbReference>
<evidence type="ECO:0000313" key="5">
    <source>
        <dbReference type="Proteomes" id="UP000641954"/>
    </source>
</evidence>
<feature type="region of interest" description="Disordered" evidence="1">
    <location>
        <begin position="116"/>
        <end position="149"/>
    </location>
</feature>
<protein>
    <submittedName>
        <fullName evidence="4">ATPase</fullName>
    </submittedName>
</protein>